<dbReference type="GeneID" id="64406221"/>
<feature type="transmembrane region" description="Helical" evidence="1">
    <location>
        <begin position="54"/>
        <end position="74"/>
    </location>
</feature>
<dbReference type="OrthoDB" id="4415790at2"/>
<accession>A0A3N4D9H4</accession>
<keyword evidence="4" id="KW-1185">Reference proteome</keyword>
<proteinExistence type="predicted"/>
<dbReference type="RefSeq" id="WP_014845863.1">
    <property type="nucleotide sequence ID" value="NZ_CAURRE010000085.1"/>
</dbReference>
<evidence type="ECO:0000256" key="1">
    <source>
        <dbReference type="SAM" id="Phobius"/>
    </source>
</evidence>
<dbReference type="AlphaFoldDB" id="A0A3N4D9H4"/>
<protein>
    <submittedName>
        <fullName evidence="3">Uncharacterized protein</fullName>
    </submittedName>
</protein>
<dbReference type="Proteomes" id="UP000677180">
    <property type="component" value="Chromosome"/>
</dbReference>
<organism evidence="3 4">
    <name type="scientific">Arachnia propionica</name>
    <dbReference type="NCBI Taxonomy" id="1750"/>
    <lineage>
        <taxon>Bacteria</taxon>
        <taxon>Bacillati</taxon>
        <taxon>Actinomycetota</taxon>
        <taxon>Actinomycetes</taxon>
        <taxon>Propionibacteriales</taxon>
        <taxon>Propionibacteriaceae</taxon>
        <taxon>Arachnia</taxon>
    </lineage>
</organism>
<keyword evidence="1" id="KW-1133">Transmembrane helix</keyword>
<name>A0A3N4D9H4_9ACTN</name>
<keyword evidence="1" id="KW-0812">Transmembrane</keyword>
<keyword evidence="1" id="KW-0472">Membrane</keyword>
<evidence type="ECO:0000313" key="3">
    <source>
        <dbReference type="EMBL" id="VEH69468.1"/>
    </source>
</evidence>
<dbReference type="Proteomes" id="UP000273044">
    <property type="component" value="Chromosome"/>
</dbReference>
<gene>
    <name evidence="2" type="ORF">J5A53_11945</name>
    <name evidence="3" type="ORF">NCTC12967_00737</name>
</gene>
<feature type="transmembrane region" description="Helical" evidence="1">
    <location>
        <begin position="29"/>
        <end position="48"/>
    </location>
</feature>
<evidence type="ECO:0000313" key="2">
    <source>
        <dbReference type="EMBL" id="QUC10482.1"/>
    </source>
</evidence>
<reference evidence="2" key="2">
    <citation type="submission" date="2021-03" db="EMBL/GenBank/DDBJ databases">
        <title>Human Oral Microbial Genomes.</title>
        <authorList>
            <person name="Johnston C.D."/>
            <person name="Chen T."/>
            <person name="Dewhirst F.E."/>
        </authorList>
    </citation>
    <scope>NUCLEOTIDE SEQUENCE</scope>
    <source>
        <strain evidence="2">F0714</strain>
    </source>
</reference>
<dbReference type="EMBL" id="CP072385">
    <property type="protein sequence ID" value="QUC10482.1"/>
    <property type="molecule type" value="Genomic_DNA"/>
</dbReference>
<reference evidence="3 4" key="1">
    <citation type="submission" date="2018-12" db="EMBL/GenBank/DDBJ databases">
        <authorList>
            <consortium name="Pathogen Informatics"/>
        </authorList>
    </citation>
    <scope>NUCLEOTIDE SEQUENCE [LARGE SCALE GENOMIC DNA]</scope>
    <source>
        <strain evidence="3 4">NCTC12967</strain>
    </source>
</reference>
<evidence type="ECO:0000313" key="4">
    <source>
        <dbReference type="Proteomes" id="UP000273044"/>
    </source>
</evidence>
<dbReference type="EMBL" id="LR134406">
    <property type="protein sequence ID" value="VEH69468.1"/>
    <property type="molecule type" value="Genomic_DNA"/>
</dbReference>
<sequence length="96" mass="10049">MRNIPEAGFEGLEGRNIEVWNDLVSPKDLLVCLAVSAVCAVAAVLIASNTGGQTLYWGLGASVVGFVLNCFLVAPKRDVGIVDEMEPVDAGEEGAE</sequence>